<keyword evidence="1" id="KW-0812">Transmembrane</keyword>
<evidence type="ECO:0000259" key="2">
    <source>
        <dbReference type="SMART" id="SM00471"/>
    </source>
</evidence>
<feature type="transmembrane region" description="Helical" evidence="1">
    <location>
        <begin position="299"/>
        <end position="317"/>
    </location>
</feature>
<keyword evidence="1" id="KW-0472">Membrane</keyword>
<feature type="transmembrane region" description="Helical" evidence="1">
    <location>
        <begin position="415"/>
        <end position="441"/>
    </location>
</feature>
<feature type="transmembrane region" description="Helical" evidence="1">
    <location>
        <begin position="264"/>
        <end position="287"/>
    </location>
</feature>
<dbReference type="CDD" id="cd00077">
    <property type="entry name" value="HDc"/>
    <property type="match status" value="1"/>
</dbReference>
<feature type="transmembrane region" description="Helical" evidence="1">
    <location>
        <begin position="329"/>
        <end position="355"/>
    </location>
</feature>
<dbReference type="InterPro" id="IPR006674">
    <property type="entry name" value="HD_domain"/>
</dbReference>
<protein>
    <submittedName>
        <fullName evidence="3">Nucleotidyltransferase with HDIG domain</fullName>
    </submittedName>
</protein>
<dbReference type="PANTHER" id="PTHR36442">
    <property type="entry name" value="CYCLIC-DI-AMP PHOSPHODIESTERASE PGPH"/>
    <property type="match status" value="1"/>
</dbReference>
<keyword evidence="1" id="KW-1133">Transmembrane helix</keyword>
<dbReference type="SUPFAM" id="SSF109604">
    <property type="entry name" value="HD-domain/PDEase-like"/>
    <property type="match status" value="1"/>
</dbReference>
<dbReference type="InterPro" id="IPR011624">
    <property type="entry name" value="Metal-dep_PHydrolase_7TM_extra"/>
</dbReference>
<feature type="domain" description="HD/PDEase" evidence="2">
    <location>
        <begin position="470"/>
        <end position="625"/>
    </location>
</feature>
<accession>A0ABS2MMT2</accession>
<organism evidence="3 4">
    <name type="scientific">Fusibacter tunisiensis</name>
    <dbReference type="NCBI Taxonomy" id="1008308"/>
    <lineage>
        <taxon>Bacteria</taxon>
        <taxon>Bacillati</taxon>
        <taxon>Bacillota</taxon>
        <taxon>Clostridia</taxon>
        <taxon>Eubacteriales</taxon>
        <taxon>Eubacteriales Family XII. Incertae Sedis</taxon>
        <taxon>Fusibacter</taxon>
    </lineage>
</organism>
<gene>
    <name evidence="3" type="ORF">JOC49_000219</name>
</gene>
<dbReference type="InterPro" id="IPR052722">
    <property type="entry name" value="PgpH_phosphodiesterase"/>
</dbReference>
<dbReference type="InterPro" id="IPR011621">
    <property type="entry name" value="Metal-dep_PHydrolase_7TM_intra"/>
</dbReference>
<dbReference type="Pfam" id="PF07697">
    <property type="entry name" value="7TMR-HDED"/>
    <property type="match status" value="1"/>
</dbReference>
<dbReference type="Gene3D" id="1.10.3210.10">
    <property type="entry name" value="Hypothetical protein af1432"/>
    <property type="match status" value="1"/>
</dbReference>
<evidence type="ECO:0000313" key="3">
    <source>
        <dbReference type="EMBL" id="MBM7560710.1"/>
    </source>
</evidence>
<dbReference type="Proteomes" id="UP000767854">
    <property type="component" value="Unassembled WGS sequence"/>
</dbReference>
<dbReference type="EMBL" id="JAFBDT010000001">
    <property type="protein sequence ID" value="MBM7560710.1"/>
    <property type="molecule type" value="Genomic_DNA"/>
</dbReference>
<dbReference type="RefSeq" id="WP_204661313.1">
    <property type="nucleotide sequence ID" value="NZ_JAFBDT010000001.1"/>
</dbReference>
<feature type="transmembrane region" description="Helical" evidence="1">
    <location>
        <begin position="390"/>
        <end position="409"/>
    </location>
</feature>
<feature type="transmembrane region" description="Helical" evidence="1">
    <location>
        <begin position="12"/>
        <end position="31"/>
    </location>
</feature>
<keyword evidence="4" id="KW-1185">Reference proteome</keyword>
<dbReference type="InterPro" id="IPR003607">
    <property type="entry name" value="HD/PDEase_dom"/>
</dbReference>
<dbReference type="Pfam" id="PF07698">
    <property type="entry name" value="7TM-7TMR_HD"/>
    <property type="match status" value="1"/>
</dbReference>
<feature type="transmembrane region" description="Helical" evidence="1">
    <location>
        <begin position="361"/>
        <end position="378"/>
    </location>
</feature>
<comment type="caution">
    <text evidence="3">The sequence shown here is derived from an EMBL/GenBank/DDBJ whole genome shotgun (WGS) entry which is preliminary data.</text>
</comment>
<sequence>MKKNNRFLKNKNLLINTSIMLIGLLSVFFVLNNSAFYGLYAYEVGDLAKEAIYLKADIVDTHLTAVRKQEVKDSIEPIYYVDFSKIVASKKDLTDFFARVLEIKSSYASDETLMKRVYVGIEKKNAYELNEEELVAIISMSPEKLDSMKTYAIDIASQNMSGGLKSDEISSVMTNVGVFLDNQIELSSMDRNVLIKLIEHSLTENAFVDIDKTNAKIENELSKVEEVVYKKGTLLIEKGDPVTEDHYRILSEGDMLIQSGRDRFLISVALFALTSVIWIILHFYLYLYDKKILASVKTYAILISLFVFSFVIGKFFYDFSPFMVPIPAFAMMAGIMITPHIVVFFGLALIVFTYIWTSMEAIVVMAYIISLMVLALLVRNIKQRSQVVTAGLFTALILMIFAIVQTLLFNTPIDALPLTVIFALGNGIISSVITIGLMPFFEGFFSILTPFKLLELSNPNRPLLKRLLVEAPGTYHHSVLVGNLAETAAHDIGANSLLTRVAAFYHDVGKLERPYYYKENQLGSDNPHDKLPPQISANIIKQHMSVGVEMAKKNKLPDEVVDVMKAHHGTSLIKYFYHQEQQSNPDVDASKFVYPGPKPESKEAVILMLADSVEAAVRTLESPTKEKLSALIEKIIGQKMAENQLSESDISMHEIERIKKSFLNVLSGIFHERIVYPDVDVVQALKEEK</sequence>
<dbReference type="Pfam" id="PF01966">
    <property type="entry name" value="HD"/>
    <property type="match status" value="1"/>
</dbReference>
<dbReference type="SMART" id="SM00471">
    <property type="entry name" value="HDc"/>
    <property type="match status" value="1"/>
</dbReference>
<proteinExistence type="predicted"/>
<dbReference type="NCBIfam" id="TIGR00277">
    <property type="entry name" value="HDIG"/>
    <property type="match status" value="1"/>
</dbReference>
<evidence type="ECO:0000256" key="1">
    <source>
        <dbReference type="SAM" id="Phobius"/>
    </source>
</evidence>
<dbReference type="InterPro" id="IPR006675">
    <property type="entry name" value="HDIG_dom"/>
</dbReference>
<dbReference type="PANTHER" id="PTHR36442:SF1">
    <property type="entry name" value="CYCLIC-DI-AMP PHOSPHODIESTERASE PGPH"/>
    <property type="match status" value="1"/>
</dbReference>
<reference evidence="3 4" key="1">
    <citation type="submission" date="2021-01" db="EMBL/GenBank/DDBJ databases">
        <title>Genomic Encyclopedia of Type Strains, Phase IV (KMG-IV): sequencing the most valuable type-strain genomes for metagenomic binning, comparative biology and taxonomic classification.</title>
        <authorList>
            <person name="Goeker M."/>
        </authorList>
    </citation>
    <scope>NUCLEOTIDE SEQUENCE [LARGE SCALE GENOMIC DNA]</scope>
    <source>
        <strain evidence="3 4">DSM 24436</strain>
    </source>
</reference>
<evidence type="ECO:0000313" key="4">
    <source>
        <dbReference type="Proteomes" id="UP000767854"/>
    </source>
</evidence>
<name>A0ABS2MMT2_9FIRM</name>